<feature type="signal peptide" evidence="1">
    <location>
        <begin position="1"/>
        <end position="17"/>
    </location>
</feature>
<reference evidence="2" key="1">
    <citation type="journal article" date="2020" name="Stud. Mycol.">
        <title>101 Dothideomycetes genomes: a test case for predicting lifestyles and emergence of pathogens.</title>
        <authorList>
            <person name="Haridas S."/>
            <person name="Albert R."/>
            <person name="Binder M."/>
            <person name="Bloem J."/>
            <person name="Labutti K."/>
            <person name="Salamov A."/>
            <person name="Andreopoulos B."/>
            <person name="Baker S."/>
            <person name="Barry K."/>
            <person name="Bills G."/>
            <person name="Bluhm B."/>
            <person name="Cannon C."/>
            <person name="Castanera R."/>
            <person name="Culley D."/>
            <person name="Daum C."/>
            <person name="Ezra D."/>
            <person name="Gonzalez J."/>
            <person name="Henrissat B."/>
            <person name="Kuo A."/>
            <person name="Liang C."/>
            <person name="Lipzen A."/>
            <person name="Lutzoni F."/>
            <person name="Magnuson J."/>
            <person name="Mondo S."/>
            <person name="Nolan M."/>
            <person name="Ohm R."/>
            <person name="Pangilinan J."/>
            <person name="Park H.-J."/>
            <person name="Ramirez L."/>
            <person name="Alfaro M."/>
            <person name="Sun H."/>
            <person name="Tritt A."/>
            <person name="Yoshinaga Y."/>
            <person name="Zwiers L.-H."/>
            <person name="Turgeon B."/>
            <person name="Goodwin S."/>
            <person name="Spatafora J."/>
            <person name="Crous P."/>
            <person name="Grigoriev I."/>
        </authorList>
    </citation>
    <scope>NUCLEOTIDE SEQUENCE</scope>
    <source>
        <strain evidence="2">CBS 121739</strain>
    </source>
</reference>
<keyword evidence="3" id="KW-1185">Reference proteome</keyword>
<evidence type="ECO:0000256" key="1">
    <source>
        <dbReference type="SAM" id="SignalP"/>
    </source>
</evidence>
<evidence type="ECO:0008006" key="4">
    <source>
        <dbReference type="Google" id="ProtNLM"/>
    </source>
</evidence>
<dbReference type="Proteomes" id="UP000799437">
    <property type="component" value="Unassembled WGS sequence"/>
</dbReference>
<evidence type="ECO:0000313" key="2">
    <source>
        <dbReference type="EMBL" id="KAF2762472.1"/>
    </source>
</evidence>
<dbReference type="GeneID" id="54484026"/>
<sequence>MLLATILATLLATLTLAHPAAFGYVSDYQVLEFDNDQCNGAYIRLSSGNVLTQLLPQTKHFRIRAEYGGYFTGTPYQCGQALLAGHTETYMSKKQAEAQGRTDARTNDVGVAGGDTCFTRVNANWHGTLQCLILQGI</sequence>
<dbReference type="RefSeq" id="XP_033604923.1">
    <property type="nucleotide sequence ID" value="XM_033742972.1"/>
</dbReference>
<keyword evidence="1" id="KW-0732">Signal</keyword>
<proteinExistence type="predicted"/>
<accession>A0A6A6WI45</accession>
<feature type="chain" id="PRO_5025361765" description="Ecp2 effector protein domain-containing protein" evidence="1">
    <location>
        <begin position="18"/>
        <end position="137"/>
    </location>
</feature>
<protein>
    <recommendedName>
        <fullName evidence="4">Ecp2 effector protein domain-containing protein</fullName>
    </recommendedName>
</protein>
<dbReference type="EMBL" id="ML996565">
    <property type="protein sequence ID" value="KAF2762472.1"/>
    <property type="molecule type" value="Genomic_DNA"/>
</dbReference>
<organism evidence="2 3">
    <name type="scientific">Pseudovirgaria hyperparasitica</name>
    <dbReference type="NCBI Taxonomy" id="470096"/>
    <lineage>
        <taxon>Eukaryota</taxon>
        <taxon>Fungi</taxon>
        <taxon>Dikarya</taxon>
        <taxon>Ascomycota</taxon>
        <taxon>Pezizomycotina</taxon>
        <taxon>Dothideomycetes</taxon>
        <taxon>Dothideomycetes incertae sedis</taxon>
        <taxon>Acrospermales</taxon>
        <taxon>Acrospermaceae</taxon>
        <taxon>Pseudovirgaria</taxon>
    </lineage>
</organism>
<name>A0A6A6WI45_9PEZI</name>
<evidence type="ECO:0000313" key="3">
    <source>
        <dbReference type="Proteomes" id="UP000799437"/>
    </source>
</evidence>
<dbReference type="AlphaFoldDB" id="A0A6A6WI45"/>
<gene>
    <name evidence="2" type="ORF">EJ05DRAFT_471487</name>
</gene>